<name>A0A6J5MZC4_9CAUD</name>
<protein>
    <submittedName>
        <fullName evidence="1">Uncharacterized protein</fullName>
    </submittedName>
</protein>
<dbReference type="EMBL" id="LR796541">
    <property type="protein sequence ID" value="CAB4150360.1"/>
    <property type="molecule type" value="Genomic_DNA"/>
</dbReference>
<proteinExistence type="predicted"/>
<gene>
    <name evidence="1" type="ORF">UFOVP570_27</name>
</gene>
<accession>A0A6J5MZC4</accession>
<organism evidence="1">
    <name type="scientific">uncultured Caudovirales phage</name>
    <dbReference type="NCBI Taxonomy" id="2100421"/>
    <lineage>
        <taxon>Viruses</taxon>
        <taxon>Duplodnaviria</taxon>
        <taxon>Heunggongvirae</taxon>
        <taxon>Uroviricota</taxon>
        <taxon>Caudoviricetes</taxon>
        <taxon>Peduoviridae</taxon>
        <taxon>Maltschvirus</taxon>
        <taxon>Maltschvirus maltsch</taxon>
    </lineage>
</organism>
<reference evidence="1" key="1">
    <citation type="submission" date="2020-04" db="EMBL/GenBank/DDBJ databases">
        <authorList>
            <person name="Chiriac C."/>
            <person name="Salcher M."/>
            <person name="Ghai R."/>
            <person name="Kavagutti S V."/>
        </authorList>
    </citation>
    <scope>NUCLEOTIDE SEQUENCE</scope>
</reference>
<evidence type="ECO:0000313" key="1">
    <source>
        <dbReference type="EMBL" id="CAB4150360.1"/>
    </source>
</evidence>
<sequence length="45" mass="5234">MFNFWNLCPVGGKRHGYLIVTRNEAGGLLAHCEKCYKPRKKRARN</sequence>